<dbReference type="Gene3D" id="3.30.420.10">
    <property type="entry name" value="Ribonuclease H-like superfamily/Ribonuclease H"/>
    <property type="match status" value="1"/>
</dbReference>
<name>A0A7T8KG29_CALRO</name>
<feature type="compositionally biased region" description="Basic residues" evidence="1">
    <location>
        <begin position="96"/>
        <end position="107"/>
    </location>
</feature>
<dbReference type="Proteomes" id="UP000595437">
    <property type="component" value="Chromosome 5"/>
</dbReference>
<feature type="region of interest" description="Disordered" evidence="1">
    <location>
        <begin position="86"/>
        <end position="107"/>
    </location>
</feature>
<dbReference type="EMBL" id="CP045894">
    <property type="protein sequence ID" value="QQP55285.1"/>
    <property type="molecule type" value="Genomic_DNA"/>
</dbReference>
<dbReference type="AlphaFoldDB" id="A0A7T8KG29"/>
<keyword evidence="3" id="KW-1185">Reference proteome</keyword>
<proteinExistence type="predicted"/>
<evidence type="ECO:0000313" key="3">
    <source>
        <dbReference type="Proteomes" id="UP000595437"/>
    </source>
</evidence>
<gene>
    <name evidence="2" type="ORF">FKW44_008426</name>
</gene>
<dbReference type="PANTHER" id="PTHR47326:SF1">
    <property type="entry name" value="HTH PSQ-TYPE DOMAIN-CONTAINING PROTEIN"/>
    <property type="match status" value="1"/>
</dbReference>
<organism evidence="2 3">
    <name type="scientific">Caligus rogercresseyi</name>
    <name type="common">Sea louse</name>
    <dbReference type="NCBI Taxonomy" id="217165"/>
    <lineage>
        <taxon>Eukaryota</taxon>
        <taxon>Metazoa</taxon>
        <taxon>Ecdysozoa</taxon>
        <taxon>Arthropoda</taxon>
        <taxon>Crustacea</taxon>
        <taxon>Multicrustacea</taxon>
        <taxon>Hexanauplia</taxon>
        <taxon>Copepoda</taxon>
        <taxon>Siphonostomatoida</taxon>
        <taxon>Caligidae</taxon>
        <taxon>Caligus</taxon>
    </lineage>
</organism>
<reference evidence="3" key="1">
    <citation type="submission" date="2021-01" db="EMBL/GenBank/DDBJ databases">
        <title>Caligus Genome Assembly.</title>
        <authorList>
            <person name="Gallardo-Escarate C."/>
        </authorList>
    </citation>
    <scope>NUCLEOTIDE SEQUENCE [LARGE SCALE GENOMIC DNA]</scope>
</reference>
<evidence type="ECO:0000256" key="1">
    <source>
        <dbReference type="SAM" id="MobiDB-lite"/>
    </source>
</evidence>
<dbReference type="GO" id="GO:0003676">
    <property type="term" value="F:nucleic acid binding"/>
    <property type="evidence" value="ECO:0007669"/>
    <property type="project" value="InterPro"/>
</dbReference>
<dbReference type="OrthoDB" id="10006939at2759"/>
<dbReference type="PANTHER" id="PTHR47326">
    <property type="entry name" value="TRANSPOSABLE ELEMENT TC3 TRANSPOSASE-LIKE PROTEIN"/>
    <property type="match status" value="1"/>
</dbReference>
<evidence type="ECO:0000313" key="2">
    <source>
        <dbReference type="EMBL" id="QQP55285.1"/>
    </source>
</evidence>
<accession>A0A7T8KG29</accession>
<dbReference type="InterPro" id="IPR036397">
    <property type="entry name" value="RNaseH_sf"/>
</dbReference>
<sequence length="152" mass="17276">MLGLVASNGKAMKPAWFPTGYRLTAKDYVKILASKVLPWIQSIVGNSPWGFQQDGAPAHASKKAQEWLKDNMSFWPKEYWPPQSPDLNPLDFPSRRTWRPRPAKKRHKNINALKADVNKAWASMDADYIQQVCGSFRRRLTSAIESNGGYID</sequence>
<protein>
    <submittedName>
        <fullName evidence="2">Transposable element</fullName>
    </submittedName>
</protein>